<dbReference type="Gene3D" id="3.40.50.300">
    <property type="entry name" value="P-loop containing nucleotide triphosphate hydrolases"/>
    <property type="match status" value="1"/>
</dbReference>
<evidence type="ECO:0000256" key="8">
    <source>
        <dbReference type="ARBA" id="ARBA00012016"/>
    </source>
</evidence>
<evidence type="ECO:0000256" key="15">
    <source>
        <dbReference type="ARBA" id="ARBA00023134"/>
    </source>
</evidence>
<dbReference type="CDD" id="cd00544">
    <property type="entry name" value="CobU"/>
    <property type="match status" value="1"/>
</dbReference>
<evidence type="ECO:0000256" key="4">
    <source>
        <dbReference type="ARBA" id="ARBA00003889"/>
    </source>
</evidence>
<dbReference type="eggNOG" id="COG2087">
    <property type="taxonomic scope" value="Bacteria"/>
</dbReference>
<dbReference type="PANTHER" id="PTHR34848">
    <property type="match status" value="1"/>
</dbReference>
<dbReference type="STRING" id="313628.LNTAR_16738"/>
<keyword evidence="15 19" id="KW-0342">GTP-binding</keyword>
<evidence type="ECO:0000313" key="21">
    <source>
        <dbReference type="Proteomes" id="UP000004947"/>
    </source>
</evidence>
<name>A6DF36_9BACT</name>
<dbReference type="GO" id="GO:0005524">
    <property type="term" value="F:ATP binding"/>
    <property type="evidence" value="ECO:0007669"/>
    <property type="project" value="UniProtKB-KW"/>
</dbReference>
<keyword evidence="11" id="KW-0808">Transferase</keyword>
<keyword evidence="21" id="KW-1185">Reference proteome</keyword>
<evidence type="ECO:0000256" key="13">
    <source>
        <dbReference type="ARBA" id="ARBA00022777"/>
    </source>
</evidence>
<evidence type="ECO:0000256" key="1">
    <source>
        <dbReference type="ARBA" id="ARBA00000312"/>
    </source>
</evidence>
<evidence type="ECO:0000256" key="10">
    <source>
        <dbReference type="ARBA" id="ARBA00022573"/>
    </source>
</evidence>
<evidence type="ECO:0000256" key="2">
    <source>
        <dbReference type="ARBA" id="ARBA00000711"/>
    </source>
</evidence>
<dbReference type="EMBL" id="ABCK01000001">
    <property type="protein sequence ID" value="EDM29416.1"/>
    <property type="molecule type" value="Genomic_DNA"/>
</dbReference>
<dbReference type="RefSeq" id="WP_007276538.1">
    <property type="nucleotide sequence ID" value="NZ_ABCK01000001.1"/>
</dbReference>
<comment type="catalytic activity">
    <reaction evidence="2">
        <text>adenosylcob(III)inamide phosphate + GTP + H(+) = adenosylcob(III)inamide-GDP + diphosphate</text>
        <dbReference type="Rhea" id="RHEA:22712"/>
        <dbReference type="ChEBI" id="CHEBI:15378"/>
        <dbReference type="ChEBI" id="CHEBI:33019"/>
        <dbReference type="ChEBI" id="CHEBI:37565"/>
        <dbReference type="ChEBI" id="CHEBI:58502"/>
        <dbReference type="ChEBI" id="CHEBI:60487"/>
        <dbReference type="EC" id="2.7.7.62"/>
    </reaction>
</comment>
<comment type="function">
    <text evidence="4">Catalyzes ATP-dependent phosphorylation of adenosylcobinamide and addition of GMP to adenosylcobinamide phosphate.</text>
</comment>
<keyword evidence="13" id="KW-0418">Kinase</keyword>
<comment type="pathway">
    <text evidence="5">Cofactor biosynthesis; adenosylcobalamin biosynthesis; adenosylcobalamin from cob(II)yrinate a,c-diamide: step 6/7.</text>
</comment>
<keyword evidence="10" id="KW-0169">Cobalamin biosynthesis</keyword>
<dbReference type="InterPro" id="IPR027417">
    <property type="entry name" value="P-loop_NTPase"/>
</dbReference>
<reference evidence="20 21" key="1">
    <citation type="journal article" date="2010" name="J. Bacteriol.">
        <title>Genome sequence of Lentisphaera araneosa HTCC2155T, the type species of the order Lentisphaerales in the phylum Lentisphaerae.</title>
        <authorList>
            <person name="Thrash J.C."/>
            <person name="Cho J.C."/>
            <person name="Vergin K.L."/>
            <person name="Morris R.M."/>
            <person name="Giovannoni S.J."/>
        </authorList>
    </citation>
    <scope>NUCLEOTIDE SEQUENCE [LARGE SCALE GENOMIC DNA]</scope>
    <source>
        <strain evidence="20 21">HTCC2155</strain>
    </source>
</reference>
<dbReference type="Proteomes" id="UP000004947">
    <property type="component" value="Unassembled WGS sequence"/>
</dbReference>
<dbReference type="NCBIfam" id="NF004469">
    <property type="entry name" value="PRK05800.1"/>
    <property type="match status" value="1"/>
</dbReference>
<feature type="binding site" evidence="19">
    <location>
        <begin position="9"/>
        <end position="16"/>
    </location>
    <ligand>
        <name>GTP</name>
        <dbReference type="ChEBI" id="CHEBI:37565"/>
    </ligand>
</feature>
<dbReference type="GO" id="GO:0008820">
    <property type="term" value="F:cobinamide phosphate guanylyltransferase activity"/>
    <property type="evidence" value="ECO:0007669"/>
    <property type="project" value="UniProtKB-EC"/>
</dbReference>
<dbReference type="OrthoDB" id="9799422at2"/>
<comment type="catalytic activity">
    <reaction evidence="3">
        <text>adenosylcob(III)inamide + GTP = adenosylcob(III)inamide phosphate + GDP + H(+)</text>
        <dbReference type="Rhea" id="RHEA:15765"/>
        <dbReference type="ChEBI" id="CHEBI:2480"/>
        <dbReference type="ChEBI" id="CHEBI:15378"/>
        <dbReference type="ChEBI" id="CHEBI:37565"/>
        <dbReference type="ChEBI" id="CHEBI:58189"/>
        <dbReference type="ChEBI" id="CHEBI:58502"/>
        <dbReference type="EC" id="2.7.1.156"/>
    </reaction>
</comment>
<dbReference type="InterPro" id="IPR003203">
    <property type="entry name" value="CobU/CobP"/>
</dbReference>
<evidence type="ECO:0000256" key="14">
    <source>
        <dbReference type="ARBA" id="ARBA00022840"/>
    </source>
</evidence>
<keyword evidence="14" id="KW-0067">ATP-binding</keyword>
<comment type="caution">
    <text evidence="20">The sequence shown here is derived from an EMBL/GenBank/DDBJ whole genome shotgun (WGS) entry which is preliminary data.</text>
</comment>
<evidence type="ECO:0000256" key="12">
    <source>
        <dbReference type="ARBA" id="ARBA00022741"/>
    </source>
</evidence>
<feature type="binding site" evidence="19">
    <location>
        <begin position="34"/>
        <end position="36"/>
    </location>
    <ligand>
        <name>GTP</name>
        <dbReference type="ChEBI" id="CHEBI:37565"/>
    </ligand>
</feature>
<dbReference type="PIRSF" id="PIRSF006135">
    <property type="entry name" value="CobU"/>
    <property type="match status" value="1"/>
</dbReference>
<comment type="pathway">
    <text evidence="6">Cofactor biosynthesis; adenosylcobalamin biosynthesis; adenosylcobalamin from cob(II)yrinate a,c-diamide: step 5/7.</text>
</comment>
<feature type="active site" description="GMP-histidine intermediate" evidence="18">
    <location>
        <position position="50"/>
    </location>
</feature>
<keyword evidence="12 19" id="KW-0547">Nucleotide-binding</keyword>
<dbReference type="GO" id="GO:0043752">
    <property type="term" value="F:adenosylcobinamide kinase activity"/>
    <property type="evidence" value="ECO:0007669"/>
    <property type="project" value="UniProtKB-EC"/>
</dbReference>
<feature type="binding site" evidence="19">
    <location>
        <position position="63"/>
    </location>
    <ligand>
        <name>GTP</name>
        <dbReference type="ChEBI" id="CHEBI:37565"/>
    </ligand>
</feature>
<dbReference type="GO" id="GO:0005525">
    <property type="term" value="F:GTP binding"/>
    <property type="evidence" value="ECO:0007669"/>
    <property type="project" value="UniProtKB-KW"/>
</dbReference>
<accession>A6DF36</accession>
<proteinExistence type="inferred from homology"/>
<dbReference type="SUPFAM" id="SSF52540">
    <property type="entry name" value="P-loop containing nucleoside triphosphate hydrolases"/>
    <property type="match status" value="1"/>
</dbReference>
<feature type="binding site" evidence="19">
    <location>
        <position position="83"/>
    </location>
    <ligand>
        <name>GTP</name>
        <dbReference type="ChEBI" id="CHEBI:37565"/>
    </ligand>
</feature>
<evidence type="ECO:0000256" key="6">
    <source>
        <dbReference type="ARBA" id="ARBA00005159"/>
    </source>
</evidence>
<dbReference type="EC" id="2.7.1.156" evidence="8"/>
<dbReference type="AlphaFoldDB" id="A6DF36"/>
<feature type="binding site" evidence="19">
    <location>
        <begin position="51"/>
        <end position="54"/>
    </location>
    <ligand>
        <name>GTP</name>
        <dbReference type="ChEBI" id="CHEBI:37565"/>
    </ligand>
</feature>
<comment type="catalytic activity">
    <reaction evidence="1">
        <text>adenosylcob(III)inamide + ATP = adenosylcob(III)inamide phosphate + ADP + H(+)</text>
        <dbReference type="Rhea" id="RHEA:15769"/>
        <dbReference type="ChEBI" id="CHEBI:2480"/>
        <dbReference type="ChEBI" id="CHEBI:15378"/>
        <dbReference type="ChEBI" id="CHEBI:30616"/>
        <dbReference type="ChEBI" id="CHEBI:58502"/>
        <dbReference type="ChEBI" id="CHEBI:456216"/>
        <dbReference type="EC" id="2.7.1.156"/>
    </reaction>
</comment>
<evidence type="ECO:0000256" key="9">
    <source>
        <dbReference type="ARBA" id="ARBA00012523"/>
    </source>
</evidence>
<evidence type="ECO:0000313" key="20">
    <source>
        <dbReference type="EMBL" id="EDM29416.1"/>
    </source>
</evidence>
<dbReference type="EC" id="2.7.7.62" evidence="9"/>
<evidence type="ECO:0000256" key="17">
    <source>
        <dbReference type="ARBA" id="ARBA00030571"/>
    </source>
</evidence>
<dbReference type="PANTHER" id="PTHR34848:SF1">
    <property type="entry name" value="BIFUNCTIONAL ADENOSYLCOBALAMIN BIOSYNTHESIS PROTEIN COBU"/>
    <property type="match status" value="1"/>
</dbReference>
<dbReference type="UniPathway" id="UPA00148">
    <property type="reaction ID" value="UER00236"/>
</dbReference>
<evidence type="ECO:0000256" key="16">
    <source>
        <dbReference type="ARBA" id="ARBA00029570"/>
    </source>
</evidence>
<gene>
    <name evidence="20" type="ORF">LNTAR_16738</name>
</gene>
<evidence type="ECO:0000256" key="19">
    <source>
        <dbReference type="PIRSR" id="PIRSR006135-2"/>
    </source>
</evidence>
<evidence type="ECO:0000256" key="11">
    <source>
        <dbReference type="ARBA" id="ARBA00022679"/>
    </source>
</evidence>
<evidence type="ECO:0000256" key="18">
    <source>
        <dbReference type="PIRSR" id="PIRSR006135-1"/>
    </source>
</evidence>
<evidence type="ECO:0000256" key="5">
    <source>
        <dbReference type="ARBA" id="ARBA00004692"/>
    </source>
</evidence>
<dbReference type="GO" id="GO:0009236">
    <property type="term" value="P:cobalamin biosynthetic process"/>
    <property type="evidence" value="ECO:0007669"/>
    <property type="project" value="UniProtKB-UniPathway"/>
</dbReference>
<dbReference type="Pfam" id="PF02283">
    <property type="entry name" value="CobU"/>
    <property type="match status" value="1"/>
</dbReference>
<evidence type="ECO:0000256" key="7">
    <source>
        <dbReference type="ARBA" id="ARBA00007490"/>
    </source>
</evidence>
<evidence type="ECO:0000256" key="3">
    <source>
        <dbReference type="ARBA" id="ARBA00001522"/>
    </source>
</evidence>
<sequence>MASITFITGGCRSGKSSKAEELCLNSPPPHHYLATATAFDGEMSKRIEAHKIQRAAAHWNNVEEPLEILEKIKDFKEGSVLLECVTLWISNLMWQSEQDNAEINESLIIEKTEALIEAMKVSPCHFFIVSNETGLGIMPMNAQARLFGDLAGRCNQLLAKAADRAIFMVSGLPMELKNV</sequence>
<protein>
    <recommendedName>
        <fullName evidence="16">Adenosylcobinamide kinase</fullName>
        <ecNumber evidence="8">2.7.1.156</ecNumber>
        <ecNumber evidence="9">2.7.7.62</ecNumber>
    </recommendedName>
    <alternativeName>
        <fullName evidence="17">Adenosylcobinamide-phosphate guanylyltransferase</fullName>
    </alternativeName>
</protein>
<comment type="similarity">
    <text evidence="7">Belongs to the CobU/CobP family.</text>
</comment>
<organism evidence="20 21">
    <name type="scientific">Lentisphaera araneosa HTCC2155</name>
    <dbReference type="NCBI Taxonomy" id="313628"/>
    <lineage>
        <taxon>Bacteria</taxon>
        <taxon>Pseudomonadati</taxon>
        <taxon>Lentisphaerota</taxon>
        <taxon>Lentisphaeria</taxon>
        <taxon>Lentisphaerales</taxon>
        <taxon>Lentisphaeraceae</taxon>
        <taxon>Lentisphaera</taxon>
    </lineage>
</organism>